<dbReference type="AlphaFoldDB" id="A0AAE3K7Y4"/>
<proteinExistence type="predicted"/>
<organism evidence="2 3">
    <name type="scientific">Natronocalculus amylovorans</name>
    <dbReference type="NCBI Taxonomy" id="2917812"/>
    <lineage>
        <taxon>Archaea</taxon>
        <taxon>Methanobacteriati</taxon>
        <taxon>Methanobacteriota</taxon>
        <taxon>Stenosarchaea group</taxon>
        <taxon>Halobacteria</taxon>
        <taxon>Halobacteriales</taxon>
        <taxon>Haloferacaceae</taxon>
        <taxon>Natronocalculus</taxon>
    </lineage>
</organism>
<reference evidence="2" key="1">
    <citation type="journal article" date="2022" name="Syst. Appl. Microbiol.">
        <title>Natronocalculus amylovorans gen. nov., sp. nov., and Natranaeroarchaeum aerophilus sp. nov., dominant culturable amylolytic natronoarchaea from hypersaline soda lakes in southwestern Siberia.</title>
        <authorList>
            <person name="Sorokin D.Y."/>
            <person name="Elcheninov A.G."/>
            <person name="Khizhniak T.V."/>
            <person name="Koenen M."/>
            <person name="Bale N.J."/>
            <person name="Damste J.S.S."/>
            <person name="Kublanov I.V."/>
        </authorList>
    </citation>
    <scope>NUCLEOTIDE SEQUENCE</scope>
    <source>
        <strain evidence="2">AArc-St2</strain>
    </source>
</reference>
<evidence type="ECO:0000259" key="1">
    <source>
        <dbReference type="Pfam" id="PF01863"/>
    </source>
</evidence>
<name>A0AAE3K7Y4_9EURY</name>
<dbReference type="RefSeq" id="WP_250583408.1">
    <property type="nucleotide sequence ID" value="NZ_JAKRVX010000002.1"/>
</dbReference>
<comment type="caution">
    <text evidence="2">The sequence shown here is derived from an EMBL/GenBank/DDBJ whole genome shotgun (WGS) entry which is preliminary data.</text>
</comment>
<dbReference type="PANTHER" id="PTHR30399:SF1">
    <property type="entry name" value="UTP PYROPHOSPHATASE"/>
    <property type="match status" value="1"/>
</dbReference>
<dbReference type="Proteomes" id="UP001203207">
    <property type="component" value="Unassembled WGS sequence"/>
</dbReference>
<accession>A0AAE3K7Y4</accession>
<evidence type="ECO:0000313" key="3">
    <source>
        <dbReference type="Proteomes" id="UP001203207"/>
    </source>
</evidence>
<dbReference type="InterPro" id="IPR002725">
    <property type="entry name" value="YgjP-like_metallopeptidase"/>
</dbReference>
<feature type="domain" description="YgjP-like metallopeptidase" evidence="1">
    <location>
        <begin position="24"/>
        <end position="227"/>
    </location>
</feature>
<dbReference type="InterPro" id="IPR053136">
    <property type="entry name" value="UTP_pyrophosphatase-like"/>
</dbReference>
<sequence>MTGLQILLLDTPIDYTVRESARAKHAQIRVDLRGVVVILPLDSTRDPEAVLRANAAWVLEKDAHFSQLSTRLPDRIFKCGATLPYRGIPHTIIIETRSYSVVDPARRELRLAAHHVNHTSVKRAVETLYRRTARNTFETHATEIAAEMGVQYRRLEVRNQRTKWGSCSSTGTISLNWRLIMAPPAVLRYVVVHELSHRLEANHSDRFWFIVERHDTDYVEHNQWLSENSHKLIFTREDC</sequence>
<reference evidence="2" key="2">
    <citation type="submission" date="2022-02" db="EMBL/GenBank/DDBJ databases">
        <authorList>
            <person name="Elcheninov A.G."/>
            <person name="Sorokin D.Y."/>
            <person name="Kublanov I.V."/>
        </authorList>
    </citation>
    <scope>NUCLEOTIDE SEQUENCE</scope>
    <source>
        <strain evidence="2">AArc-St2</strain>
    </source>
</reference>
<keyword evidence="3" id="KW-1185">Reference proteome</keyword>
<dbReference type="Pfam" id="PF01863">
    <property type="entry name" value="YgjP-like"/>
    <property type="match status" value="1"/>
</dbReference>
<protein>
    <submittedName>
        <fullName evidence="2">M48 family metallopeptidase</fullName>
    </submittedName>
</protein>
<dbReference type="Gene3D" id="3.30.2010.10">
    <property type="entry name" value="Metalloproteases ('zincins'), catalytic domain"/>
    <property type="match status" value="1"/>
</dbReference>
<gene>
    <name evidence="2" type="ORF">AArcSt2_05830</name>
</gene>
<evidence type="ECO:0000313" key="2">
    <source>
        <dbReference type="EMBL" id="MCL9816461.1"/>
    </source>
</evidence>
<dbReference type="CDD" id="cd07344">
    <property type="entry name" value="M48_yhfN_like"/>
    <property type="match status" value="1"/>
</dbReference>
<dbReference type="PANTHER" id="PTHR30399">
    <property type="entry name" value="UNCHARACTERIZED PROTEIN YGJP"/>
    <property type="match status" value="1"/>
</dbReference>
<dbReference type="EMBL" id="JAKRVX010000002">
    <property type="protein sequence ID" value="MCL9816461.1"/>
    <property type="molecule type" value="Genomic_DNA"/>
</dbReference>